<organism evidence="2 3">
    <name type="scientific">Sporosarcina jeotgali</name>
    <dbReference type="NCBI Taxonomy" id="3020056"/>
    <lineage>
        <taxon>Bacteria</taxon>
        <taxon>Bacillati</taxon>
        <taxon>Bacillota</taxon>
        <taxon>Bacilli</taxon>
        <taxon>Bacillales</taxon>
        <taxon>Caryophanaceae</taxon>
        <taxon>Sporosarcina</taxon>
    </lineage>
</organism>
<name>A0ABZ0KVC8_9BACL</name>
<dbReference type="Pfam" id="PF00149">
    <property type="entry name" value="Metallophos"/>
    <property type="match status" value="1"/>
</dbReference>
<dbReference type="RefSeq" id="WP_323690974.1">
    <property type="nucleotide sequence ID" value="NZ_CP116341.1"/>
</dbReference>
<evidence type="ECO:0000313" key="3">
    <source>
        <dbReference type="Proteomes" id="UP001303532"/>
    </source>
</evidence>
<keyword evidence="3" id="KW-1185">Reference proteome</keyword>
<dbReference type="SUPFAM" id="SSF56300">
    <property type="entry name" value="Metallo-dependent phosphatases"/>
    <property type="match status" value="1"/>
</dbReference>
<gene>
    <name evidence="2" type="ORF">PGH26_10180</name>
</gene>
<dbReference type="CDD" id="cd00144">
    <property type="entry name" value="MPP_PPP_family"/>
    <property type="match status" value="1"/>
</dbReference>
<dbReference type="InterPro" id="IPR050126">
    <property type="entry name" value="Ap4A_hydrolase"/>
</dbReference>
<dbReference type="EMBL" id="CP116341">
    <property type="protein sequence ID" value="WOV83292.1"/>
    <property type="molecule type" value="Genomic_DNA"/>
</dbReference>
<sequence>MKRTLVISDIHGELDMLTELLEKAAYHPKRDRLFLLGDYIDRGPDSKETLDKVIELVEGGAVALKGNHEDMMVKSLIDGNERTWRNWTGRNGGDATLQSYGFERESFLFFDDDEFQKPHLHSESLNRHLEFIQSLPYYIEEPHMIFIHAGVKPGVPLEETDPYELLWIRDEFHNNYKGTKTVIFGHTPTKGLYGDENNNNIYFGKNSIIGIDGGAVFGGQLNCLILPHKRQVSVQAKNKTSNRV</sequence>
<dbReference type="PANTHER" id="PTHR42850:SF4">
    <property type="entry name" value="ZINC-DEPENDENT ENDOPOLYPHOSPHATASE"/>
    <property type="match status" value="1"/>
</dbReference>
<evidence type="ECO:0000259" key="1">
    <source>
        <dbReference type="Pfam" id="PF00149"/>
    </source>
</evidence>
<evidence type="ECO:0000313" key="2">
    <source>
        <dbReference type="EMBL" id="WOV83292.1"/>
    </source>
</evidence>
<reference evidence="2 3" key="1">
    <citation type="submission" date="2023-01" db="EMBL/GenBank/DDBJ databases">
        <title>Sporosarcina sp. nov., isolated from Korean tranditional fermented seafood 'Jeotgal'.</title>
        <authorList>
            <person name="Yang A.-I."/>
        </authorList>
    </citation>
    <scope>NUCLEOTIDE SEQUENCE [LARGE SCALE GENOMIC DNA]</scope>
    <source>
        <strain evidence="2 3">B2O-1</strain>
    </source>
</reference>
<proteinExistence type="predicted"/>
<dbReference type="InterPro" id="IPR004843">
    <property type="entry name" value="Calcineurin-like_PHP"/>
</dbReference>
<dbReference type="PANTHER" id="PTHR42850">
    <property type="entry name" value="METALLOPHOSPHOESTERASE"/>
    <property type="match status" value="1"/>
</dbReference>
<feature type="domain" description="Calcineurin-like phosphoesterase" evidence="1">
    <location>
        <begin position="3"/>
        <end position="206"/>
    </location>
</feature>
<accession>A0ABZ0KVC8</accession>
<dbReference type="Proteomes" id="UP001303532">
    <property type="component" value="Chromosome"/>
</dbReference>
<protein>
    <submittedName>
        <fullName evidence="2">Metallophosphoesterase family protein</fullName>
    </submittedName>
</protein>
<dbReference type="Gene3D" id="3.60.21.10">
    <property type="match status" value="1"/>
</dbReference>
<dbReference type="InterPro" id="IPR029052">
    <property type="entry name" value="Metallo-depent_PP-like"/>
</dbReference>